<evidence type="ECO:0000256" key="3">
    <source>
        <dbReference type="RuleBase" id="RU362028"/>
    </source>
</evidence>
<dbReference type="NCBIfam" id="TIGR00005">
    <property type="entry name" value="rluA_subfam"/>
    <property type="match status" value="1"/>
</dbReference>
<evidence type="ECO:0000259" key="4">
    <source>
        <dbReference type="Pfam" id="PF00849"/>
    </source>
</evidence>
<sequence>MKRIFEYHMTKKENGSTILEFLKAKGYSHSVMVHLKKTPEGILKNGSWSYVSEKLQADDTLTIRLLEDTGSEKIVPNDKLPFPVIYEDEDILVINKPAGMPIHPSMNNYDNTLANAAAAYFARQNTPYVYRCINRLDRDTSGLTILARHMLSGAILARHSGLSEISREYTAIVAGCPPLQGTVNAPIARTSDSAIARCVDTRLGVSAITHYRRLLYNSQKDLSLIRLKLETGRTHQIRVHMKYAGYPLIGDFLYHPDYRYIERQALHSSHLSFIHPITGKLMQFEAPLPEDMQLL</sequence>
<organism evidence="5 6">
    <name type="scientific">Brotonthovivens ammoniilytica</name>
    <dbReference type="NCBI Taxonomy" id="2981725"/>
    <lineage>
        <taxon>Bacteria</taxon>
        <taxon>Bacillati</taxon>
        <taxon>Bacillota</taxon>
        <taxon>Clostridia</taxon>
        <taxon>Lachnospirales</taxon>
        <taxon>Lachnospiraceae</taxon>
        <taxon>Brotonthovivens</taxon>
    </lineage>
</organism>
<dbReference type="InterPro" id="IPR020103">
    <property type="entry name" value="PsdUridine_synth_cat_dom_sf"/>
</dbReference>
<dbReference type="RefSeq" id="WP_158424277.1">
    <property type="nucleotide sequence ID" value="NZ_JAOQJQ010000001.1"/>
</dbReference>
<dbReference type="SUPFAM" id="SSF55120">
    <property type="entry name" value="Pseudouridine synthase"/>
    <property type="match status" value="1"/>
</dbReference>
<proteinExistence type="inferred from homology"/>
<dbReference type="InterPro" id="IPR006145">
    <property type="entry name" value="PsdUridine_synth_RsuA/RluA"/>
</dbReference>
<keyword evidence="3" id="KW-0413">Isomerase</keyword>
<dbReference type="PANTHER" id="PTHR21600:SF35">
    <property type="entry name" value="PSEUDOURIDINE SYNTHASE"/>
    <property type="match status" value="1"/>
</dbReference>
<dbReference type="EMBL" id="JAOQJQ010000001">
    <property type="protein sequence ID" value="MCU6761480.1"/>
    <property type="molecule type" value="Genomic_DNA"/>
</dbReference>
<gene>
    <name evidence="5" type="ORF">OCV88_03880</name>
</gene>
<evidence type="ECO:0000313" key="5">
    <source>
        <dbReference type="EMBL" id="MCU6761480.1"/>
    </source>
</evidence>
<dbReference type="Proteomes" id="UP001652442">
    <property type="component" value="Unassembled WGS sequence"/>
</dbReference>
<comment type="similarity">
    <text evidence="2 3">Belongs to the pseudouridine synthase RluA family.</text>
</comment>
<accession>A0ABT2TH25</accession>
<comment type="caution">
    <text evidence="5">The sequence shown here is derived from an EMBL/GenBank/DDBJ whole genome shotgun (WGS) entry which is preliminary data.</text>
</comment>
<name>A0ABT2TH25_9FIRM</name>
<feature type="domain" description="Pseudouridine synthase RsuA/RluA-like" evidence="4">
    <location>
        <begin position="90"/>
        <end position="242"/>
    </location>
</feature>
<keyword evidence="6" id="KW-1185">Reference proteome</keyword>
<evidence type="ECO:0000256" key="1">
    <source>
        <dbReference type="ARBA" id="ARBA00000073"/>
    </source>
</evidence>
<dbReference type="Pfam" id="PF00849">
    <property type="entry name" value="PseudoU_synth_2"/>
    <property type="match status" value="1"/>
</dbReference>
<dbReference type="EC" id="5.4.99.-" evidence="3"/>
<dbReference type="InterPro" id="IPR006225">
    <property type="entry name" value="PsdUridine_synth_RluC/D"/>
</dbReference>
<evidence type="ECO:0000256" key="2">
    <source>
        <dbReference type="ARBA" id="ARBA00010876"/>
    </source>
</evidence>
<comment type="function">
    <text evidence="3">Responsible for synthesis of pseudouridine from uracil.</text>
</comment>
<dbReference type="CDD" id="cd02869">
    <property type="entry name" value="PseudoU_synth_RluA_like"/>
    <property type="match status" value="1"/>
</dbReference>
<dbReference type="PANTHER" id="PTHR21600">
    <property type="entry name" value="MITOCHONDRIAL RNA PSEUDOURIDINE SYNTHASE"/>
    <property type="match status" value="1"/>
</dbReference>
<dbReference type="Gene3D" id="3.30.2350.10">
    <property type="entry name" value="Pseudouridine synthase"/>
    <property type="match status" value="1"/>
</dbReference>
<protein>
    <recommendedName>
        <fullName evidence="3">Pseudouridine synthase</fullName>
        <ecNumber evidence="3">5.4.99.-</ecNumber>
    </recommendedName>
</protein>
<reference evidence="5 6" key="1">
    <citation type="journal article" date="2021" name="ISME Commun">
        <title>Automated analysis of genomic sequences facilitates high-throughput and comprehensive description of bacteria.</title>
        <authorList>
            <person name="Hitch T.C.A."/>
        </authorList>
    </citation>
    <scope>NUCLEOTIDE SEQUENCE [LARGE SCALE GENOMIC DNA]</scope>
    <source>
        <strain evidence="5 6">Sanger_109</strain>
    </source>
</reference>
<evidence type="ECO:0000313" key="6">
    <source>
        <dbReference type="Proteomes" id="UP001652442"/>
    </source>
</evidence>
<dbReference type="InterPro" id="IPR050188">
    <property type="entry name" value="RluA_PseudoU_synthase"/>
</dbReference>
<comment type="catalytic activity">
    <reaction evidence="1 3">
        <text>a uridine in RNA = a pseudouridine in RNA</text>
        <dbReference type="Rhea" id="RHEA:48348"/>
        <dbReference type="Rhea" id="RHEA-COMP:12068"/>
        <dbReference type="Rhea" id="RHEA-COMP:12069"/>
        <dbReference type="ChEBI" id="CHEBI:65314"/>
        <dbReference type="ChEBI" id="CHEBI:65315"/>
    </reaction>
</comment>